<evidence type="ECO:0000259" key="2">
    <source>
        <dbReference type="Pfam" id="PF12728"/>
    </source>
</evidence>
<dbReference type="NCBIfam" id="TIGR01764">
    <property type="entry name" value="excise"/>
    <property type="match status" value="1"/>
</dbReference>
<dbReference type="OrthoDB" id="9805928at2"/>
<dbReference type="Proteomes" id="UP000294562">
    <property type="component" value="Unassembled WGS sequence"/>
</dbReference>
<feature type="domain" description="PBP" evidence="1">
    <location>
        <begin position="96"/>
        <end position="279"/>
    </location>
</feature>
<reference evidence="3 4" key="1">
    <citation type="submission" date="2019-03" db="EMBL/GenBank/DDBJ databases">
        <title>Rhodobacteraceae bacterium SM1902, a new member of the family Rhodobacteraceae isolated from Yantai.</title>
        <authorList>
            <person name="Sun Y."/>
        </authorList>
    </citation>
    <scope>NUCLEOTIDE SEQUENCE [LARGE SCALE GENOMIC DNA]</scope>
    <source>
        <strain evidence="3 4">SM1902</strain>
    </source>
</reference>
<organism evidence="3 4">
    <name type="scientific">Meridianimarinicoccus aquatilis</name>
    <dbReference type="NCBI Taxonomy" id="2552766"/>
    <lineage>
        <taxon>Bacteria</taxon>
        <taxon>Pseudomonadati</taxon>
        <taxon>Pseudomonadota</taxon>
        <taxon>Alphaproteobacteria</taxon>
        <taxon>Rhodobacterales</taxon>
        <taxon>Paracoccaceae</taxon>
        <taxon>Meridianimarinicoccus</taxon>
    </lineage>
</organism>
<dbReference type="Gene3D" id="3.40.190.10">
    <property type="entry name" value="Periplasmic binding protein-like II"/>
    <property type="match status" value="1"/>
</dbReference>
<dbReference type="PANTHER" id="PTHR38431">
    <property type="entry name" value="BLL2305 PROTEIN"/>
    <property type="match status" value="1"/>
</dbReference>
<dbReference type="Pfam" id="PF12727">
    <property type="entry name" value="PBP_like"/>
    <property type="match status" value="1"/>
</dbReference>
<name>A0A4V3BBN3_9RHOB</name>
<dbReference type="Pfam" id="PF12728">
    <property type="entry name" value="HTH_17"/>
    <property type="match status" value="1"/>
</dbReference>
<feature type="domain" description="Helix-turn-helix" evidence="2">
    <location>
        <begin position="18"/>
        <end position="65"/>
    </location>
</feature>
<evidence type="ECO:0000259" key="1">
    <source>
        <dbReference type="Pfam" id="PF12727"/>
    </source>
</evidence>
<keyword evidence="4" id="KW-1185">Reference proteome</keyword>
<evidence type="ECO:0000313" key="4">
    <source>
        <dbReference type="Proteomes" id="UP000294562"/>
    </source>
</evidence>
<dbReference type="AlphaFoldDB" id="A0A4V3BBN3"/>
<dbReference type="RefSeq" id="WP_133342986.1">
    <property type="nucleotide sequence ID" value="NZ_SMZO01000022.1"/>
</dbReference>
<gene>
    <name evidence="3" type="ORF">E2L05_11140</name>
</gene>
<dbReference type="PANTHER" id="PTHR38431:SF1">
    <property type="entry name" value="BLL2305 PROTEIN"/>
    <property type="match status" value="1"/>
</dbReference>
<dbReference type="InterPro" id="IPR010093">
    <property type="entry name" value="SinI_DNA-bd"/>
</dbReference>
<dbReference type="EMBL" id="SMZO01000022">
    <property type="protein sequence ID" value="TDL87769.1"/>
    <property type="molecule type" value="Genomic_DNA"/>
</dbReference>
<comment type="caution">
    <text evidence="3">The sequence shown here is derived from an EMBL/GenBank/DDBJ whole genome shotgun (WGS) entry which is preliminary data.</text>
</comment>
<dbReference type="SUPFAM" id="SSF53850">
    <property type="entry name" value="Periplasmic binding protein-like II"/>
    <property type="match status" value="1"/>
</dbReference>
<accession>A0A4V3BBN3</accession>
<dbReference type="InterPro" id="IPR041657">
    <property type="entry name" value="HTH_17"/>
</dbReference>
<protein>
    <submittedName>
        <fullName evidence="3">Helix-turn-helix domain-containing protein</fullName>
    </submittedName>
</protein>
<dbReference type="GO" id="GO:0003677">
    <property type="term" value="F:DNA binding"/>
    <property type="evidence" value="ECO:0007669"/>
    <property type="project" value="InterPro"/>
</dbReference>
<dbReference type="InterPro" id="IPR024370">
    <property type="entry name" value="PBP_domain"/>
</dbReference>
<evidence type="ECO:0000313" key="3">
    <source>
        <dbReference type="EMBL" id="TDL87769.1"/>
    </source>
</evidence>
<proteinExistence type="predicted"/>
<sequence length="306" mass="32776">MTGQIDSNTETPQGTSAYLTVHELAGMLRVKERKVYDLAAAGEVPCLRITGKLLFPADDIQRWMTGAVSGGNIEAASRPPIVLGSHDPLLDWALRQSRAGLASFFDGSGDGLRRFEIGEGIAAGLHLPNPSSSGPDAWNTHAVEQARVGNTAVLIGWSIRQRGLILAPGLGREVRSLADLAGRRVVPRQAGSGTQSLFDAMIKNEGLNPSAFELTDVAPDEDDAARLIARGEADAAFGLEALARPAGLDFVPLVAERFDLLVDRKAWFEPQFQKFWEFCTGPNLAKHAAGLAGYDIAPLGQVRWNG</sequence>